<gene>
    <name evidence="1" type="ORF">EXN66_Car013915</name>
</gene>
<accession>A0A6G1Q751</accession>
<evidence type="ECO:0000313" key="2">
    <source>
        <dbReference type="Proteomes" id="UP000503349"/>
    </source>
</evidence>
<dbReference type="Proteomes" id="UP000503349">
    <property type="component" value="Chromosome 13"/>
</dbReference>
<dbReference type="EMBL" id="CM015724">
    <property type="protein sequence ID" value="KAF3698234.1"/>
    <property type="molecule type" value="Genomic_DNA"/>
</dbReference>
<evidence type="ECO:0000313" key="1">
    <source>
        <dbReference type="EMBL" id="KAF3698234.1"/>
    </source>
</evidence>
<keyword evidence="2" id="KW-1185">Reference proteome</keyword>
<organism evidence="1 2">
    <name type="scientific">Channa argus</name>
    <name type="common">Northern snakehead</name>
    <name type="synonym">Ophicephalus argus</name>
    <dbReference type="NCBI Taxonomy" id="215402"/>
    <lineage>
        <taxon>Eukaryota</taxon>
        <taxon>Metazoa</taxon>
        <taxon>Chordata</taxon>
        <taxon>Craniata</taxon>
        <taxon>Vertebrata</taxon>
        <taxon>Euteleostomi</taxon>
        <taxon>Actinopterygii</taxon>
        <taxon>Neopterygii</taxon>
        <taxon>Teleostei</taxon>
        <taxon>Neoteleostei</taxon>
        <taxon>Acanthomorphata</taxon>
        <taxon>Anabantaria</taxon>
        <taxon>Anabantiformes</taxon>
        <taxon>Channoidei</taxon>
        <taxon>Channidae</taxon>
        <taxon>Channa</taxon>
    </lineage>
</organism>
<sequence>MFKLSIMQVIVGPQLNGEQKLTKTASGANVSLAETRCTVPTPWTVTDSPSNHRC</sequence>
<dbReference type="AlphaFoldDB" id="A0A6G1Q751"/>
<reference evidence="1 2" key="1">
    <citation type="submission" date="2019-02" db="EMBL/GenBank/DDBJ databases">
        <title>Opniocepnalus argus genome.</title>
        <authorList>
            <person name="Zhou C."/>
            <person name="Xiao S."/>
        </authorList>
    </citation>
    <scope>NUCLEOTIDE SEQUENCE [LARGE SCALE GENOMIC DNA]</scope>
    <source>
        <strain evidence="1">OARG1902GOOAL</strain>
        <tissue evidence="1">Muscle</tissue>
    </source>
</reference>
<protein>
    <submittedName>
        <fullName evidence="1">Uncharacterized protein</fullName>
    </submittedName>
</protein>
<name>A0A6G1Q751_CHAAH</name>
<proteinExistence type="predicted"/>
<reference evidence="2" key="2">
    <citation type="submission" date="2019-02" db="EMBL/GenBank/DDBJ databases">
        <title>Opniocepnalus argus Var Kimnra genome.</title>
        <authorList>
            <person name="Zhou C."/>
            <person name="Xiao S."/>
        </authorList>
    </citation>
    <scope>NUCLEOTIDE SEQUENCE [LARGE SCALE GENOMIC DNA]</scope>
</reference>